<reference evidence="1 2" key="1">
    <citation type="journal article" date="2022" name="bioRxiv">
        <title>Genomics of Preaxostyla Flagellates Illuminates Evolutionary Transitions and the Path Towards Mitochondrial Loss.</title>
        <authorList>
            <person name="Novak L.V.F."/>
            <person name="Treitli S.C."/>
            <person name="Pyrih J."/>
            <person name="Halakuc P."/>
            <person name="Pipaliya S.V."/>
            <person name="Vacek V."/>
            <person name="Brzon O."/>
            <person name="Soukal P."/>
            <person name="Eme L."/>
            <person name="Dacks J.B."/>
            <person name="Karnkowska A."/>
            <person name="Elias M."/>
            <person name="Hampl V."/>
        </authorList>
    </citation>
    <scope>NUCLEOTIDE SEQUENCE [LARGE SCALE GENOMIC DNA]</scope>
    <source>
        <strain evidence="1">NAU3</strain>
        <tissue evidence="1">Gut</tissue>
    </source>
</reference>
<gene>
    <name evidence="1" type="ORF">BLNAU_3229</name>
</gene>
<dbReference type="Proteomes" id="UP001281761">
    <property type="component" value="Unassembled WGS sequence"/>
</dbReference>
<name>A0ABQ9YDH3_9EUKA</name>
<protein>
    <submittedName>
        <fullName evidence="1">Uncharacterized protein</fullName>
    </submittedName>
</protein>
<comment type="caution">
    <text evidence="1">The sequence shown here is derived from an EMBL/GenBank/DDBJ whole genome shotgun (WGS) entry which is preliminary data.</text>
</comment>
<evidence type="ECO:0000313" key="1">
    <source>
        <dbReference type="EMBL" id="KAK2961792.1"/>
    </source>
</evidence>
<proteinExistence type="predicted"/>
<sequence>MEDQRREFRKGQTNFELDSIFVCSTPPLSDLTVSLDVKPPNDPKTVRDAIDKNDSLDEKAQSLMTIKIVAPDEFDEVVFPEEFNSIAGAGQGSTGPKKPNLTMSVPSGGDSDAIMKSVASIPKAEVPAHSDSAVTLLQKKLPLLSIFRLGLYRVRHWCSELWRVQRRHNLRCRV</sequence>
<organism evidence="1 2">
    <name type="scientific">Blattamonas nauphoetae</name>
    <dbReference type="NCBI Taxonomy" id="2049346"/>
    <lineage>
        <taxon>Eukaryota</taxon>
        <taxon>Metamonada</taxon>
        <taxon>Preaxostyla</taxon>
        <taxon>Oxymonadida</taxon>
        <taxon>Blattamonas</taxon>
    </lineage>
</organism>
<dbReference type="EMBL" id="JARBJD010000014">
    <property type="protein sequence ID" value="KAK2961792.1"/>
    <property type="molecule type" value="Genomic_DNA"/>
</dbReference>
<evidence type="ECO:0000313" key="2">
    <source>
        <dbReference type="Proteomes" id="UP001281761"/>
    </source>
</evidence>
<accession>A0ABQ9YDH3</accession>
<keyword evidence="2" id="KW-1185">Reference proteome</keyword>